<sequence>MRYAVTAMICIQIGLALSVHLIDTLGTTGVVWLRLAWSALILLAIARPRRHHLTPTTVALGIVTGTLLLTFMAAAARLPLGTASAIEFLGPLTVAVLQGHGRSRWLWPPVAALGVLLLTRPWHGTDLTGVAFALTAAVAWAGYILLTQRAGDQATGLTPLAVSLPVALLLTTLLTPPATYRALTPELALTGALLAVIVTVIPFTLELLALRRLTTTAFGILMSLEPAIALLAGALLLAQTPGLLPLAGMALVVTAGIGAARAGRRPQNHTPPAVRPATLTPPAPSPSSPASHLDPRTRTRSP</sequence>
<evidence type="ECO:0000313" key="5">
    <source>
        <dbReference type="EMBL" id="MDR7327910.1"/>
    </source>
</evidence>
<feature type="transmembrane region" description="Helical" evidence="3">
    <location>
        <begin position="26"/>
        <end position="46"/>
    </location>
</feature>
<dbReference type="SUPFAM" id="SSF103481">
    <property type="entry name" value="Multidrug resistance efflux transporter EmrE"/>
    <property type="match status" value="1"/>
</dbReference>
<feature type="domain" description="EamA" evidence="4">
    <location>
        <begin position="128"/>
        <end position="255"/>
    </location>
</feature>
<comment type="caution">
    <text evidence="5">The sequence shown here is derived from an EMBL/GenBank/DDBJ whole genome shotgun (WGS) entry which is preliminary data.</text>
</comment>
<evidence type="ECO:0000256" key="3">
    <source>
        <dbReference type="SAM" id="Phobius"/>
    </source>
</evidence>
<feature type="region of interest" description="Disordered" evidence="2">
    <location>
        <begin position="262"/>
        <end position="302"/>
    </location>
</feature>
<organism evidence="5 6">
    <name type="scientific">Catenuloplanes niger</name>
    <dbReference type="NCBI Taxonomy" id="587534"/>
    <lineage>
        <taxon>Bacteria</taxon>
        <taxon>Bacillati</taxon>
        <taxon>Actinomycetota</taxon>
        <taxon>Actinomycetes</taxon>
        <taxon>Micromonosporales</taxon>
        <taxon>Micromonosporaceae</taxon>
        <taxon>Catenuloplanes</taxon>
    </lineage>
</organism>
<protein>
    <submittedName>
        <fullName evidence="5">Inner membrane transporter RhtA</fullName>
    </submittedName>
</protein>
<accession>A0AAE4CX62</accession>
<comment type="similarity">
    <text evidence="1">Belongs to the EamA transporter family.</text>
</comment>
<dbReference type="Proteomes" id="UP001183629">
    <property type="component" value="Unassembled WGS sequence"/>
</dbReference>
<feature type="compositionally biased region" description="Basic and acidic residues" evidence="2">
    <location>
        <begin position="293"/>
        <end position="302"/>
    </location>
</feature>
<feature type="transmembrane region" description="Helical" evidence="3">
    <location>
        <begin position="217"/>
        <end position="237"/>
    </location>
</feature>
<evidence type="ECO:0000256" key="2">
    <source>
        <dbReference type="SAM" id="MobiDB-lite"/>
    </source>
</evidence>
<feature type="transmembrane region" description="Helical" evidence="3">
    <location>
        <begin position="158"/>
        <end position="175"/>
    </location>
</feature>
<reference evidence="5 6" key="1">
    <citation type="submission" date="2023-07" db="EMBL/GenBank/DDBJ databases">
        <title>Sequencing the genomes of 1000 actinobacteria strains.</title>
        <authorList>
            <person name="Klenk H.-P."/>
        </authorList>
    </citation>
    <scope>NUCLEOTIDE SEQUENCE [LARGE SCALE GENOMIC DNA]</scope>
    <source>
        <strain evidence="5 6">DSM 44711</strain>
    </source>
</reference>
<dbReference type="InterPro" id="IPR037185">
    <property type="entry name" value="EmrE-like"/>
</dbReference>
<dbReference type="Pfam" id="PF00892">
    <property type="entry name" value="EamA"/>
    <property type="match status" value="1"/>
</dbReference>
<feature type="transmembrane region" description="Helical" evidence="3">
    <location>
        <begin position="129"/>
        <end position="146"/>
    </location>
</feature>
<keyword evidence="3" id="KW-0812">Transmembrane</keyword>
<evidence type="ECO:0000313" key="6">
    <source>
        <dbReference type="Proteomes" id="UP001183629"/>
    </source>
</evidence>
<evidence type="ECO:0000259" key="4">
    <source>
        <dbReference type="Pfam" id="PF00892"/>
    </source>
</evidence>
<dbReference type="InterPro" id="IPR000620">
    <property type="entry name" value="EamA_dom"/>
</dbReference>
<dbReference type="GO" id="GO:0016020">
    <property type="term" value="C:membrane"/>
    <property type="evidence" value="ECO:0007669"/>
    <property type="project" value="InterPro"/>
</dbReference>
<keyword evidence="6" id="KW-1185">Reference proteome</keyword>
<feature type="transmembrane region" description="Helical" evidence="3">
    <location>
        <begin position="243"/>
        <end position="260"/>
    </location>
</feature>
<feature type="transmembrane region" description="Helical" evidence="3">
    <location>
        <begin position="187"/>
        <end position="210"/>
    </location>
</feature>
<dbReference type="RefSeq" id="WP_310428648.1">
    <property type="nucleotide sequence ID" value="NZ_JAVDYC010000001.1"/>
</dbReference>
<proteinExistence type="inferred from homology"/>
<dbReference type="AlphaFoldDB" id="A0AAE4CX62"/>
<name>A0AAE4CX62_9ACTN</name>
<keyword evidence="3" id="KW-0472">Membrane</keyword>
<evidence type="ECO:0000256" key="1">
    <source>
        <dbReference type="ARBA" id="ARBA00007362"/>
    </source>
</evidence>
<gene>
    <name evidence="5" type="ORF">J2S44_008160</name>
</gene>
<keyword evidence="3" id="KW-1133">Transmembrane helix</keyword>
<feature type="transmembrane region" description="Helical" evidence="3">
    <location>
        <begin position="53"/>
        <end position="74"/>
    </location>
</feature>
<dbReference type="EMBL" id="JAVDYC010000001">
    <property type="protein sequence ID" value="MDR7327910.1"/>
    <property type="molecule type" value="Genomic_DNA"/>
</dbReference>